<dbReference type="GO" id="GO:0005643">
    <property type="term" value="C:nuclear pore"/>
    <property type="evidence" value="ECO:0007669"/>
    <property type="project" value="UniProtKB-ARBA"/>
</dbReference>
<feature type="compositionally biased region" description="Low complexity" evidence="1">
    <location>
        <begin position="607"/>
        <end position="656"/>
    </location>
</feature>
<feature type="compositionally biased region" description="Polar residues" evidence="1">
    <location>
        <begin position="665"/>
        <end position="683"/>
    </location>
</feature>
<dbReference type="AlphaFoldDB" id="A0AAV4LNL2"/>
<evidence type="ECO:0000256" key="1">
    <source>
        <dbReference type="SAM" id="MobiDB-lite"/>
    </source>
</evidence>
<dbReference type="GeneID" id="94192518"/>
<proteinExistence type="predicted"/>
<dbReference type="RefSeq" id="XP_067713106.1">
    <property type="nucleotide sequence ID" value="XM_067857005.1"/>
</dbReference>
<sequence>MAVPFSFNSTAGTATGSGSSIFGASGATTFNPSGTSSFGASTAPASSGPKLFGSASAPGMTSTFDSQSKMGATGFNQSAPAVSTIPQSVNSRCTVRLLTQLVPHWRGHFDVAEILLTAHESNIGKVRSMVDRLVELDKQCWQSHDHIKNSLNGISLMQSKLEREVSERCKRQDAQNLISIKARRLSESLQPSETPRGSKVSAIFRVPNHLHVQLTKELLDVIRSWKHEIHLLQQEVSSLNDIDLSQYVSTVKVVIGSHEKRIANLGVRLTKALTGMDARVRSKELWGGVADETSELKKAFLTAVGLPVRPPINENETVTESTDDTSNEIKKQIAYLRKFNTAFRETGKFSVDVSGYNIRELLQQPTPQPTSSGLFGSMAPSGGLFGSTAPNTTGTSLFGTNTGTTGSGLFGGSGGTNLFGSTAKPAGTTGLFGATNTGTTGTTGLFGGTSTGTTGSTGLFGSTNTNTTGTTGLFGSTSTGTTGSTGLFGSTNTATTGTTGLFGSTSTGTTGSTGLFGSTNTATTGTTGLFGSTNTATSGSTGLFGSASTSTFGQTQQPTATGGLFGQQNTGTTFGQQQQPAGTTGSLFGSSTSTTAPTTFSFGQQQGTTFGQGTAFGQQPGTTFGQQQGTTFGQQQDTTFGQQGTTFGQGTAFGQQGTSGGLFGNSGTQQPSSTNVFGQQTTEGLFGQTGSGNTAGQQSTGSKSTAIVPYTPNPLLR</sequence>
<evidence type="ECO:0000313" key="3">
    <source>
        <dbReference type="Proteomes" id="UP001497744"/>
    </source>
</evidence>
<name>A0AAV4LNL2_BABCB</name>
<feature type="region of interest" description="Disordered" evidence="1">
    <location>
        <begin position="573"/>
        <end position="593"/>
    </location>
</feature>
<feature type="compositionally biased region" description="Polar residues" evidence="1">
    <location>
        <begin position="691"/>
        <end position="705"/>
    </location>
</feature>
<protein>
    <submittedName>
        <fullName evidence="2">Nucleoporin NUP116/NSP116</fullName>
    </submittedName>
</protein>
<accession>A0AAV4LNL2</accession>
<feature type="region of interest" description="Disordered" evidence="1">
    <location>
        <begin position="607"/>
        <end position="717"/>
    </location>
</feature>
<organism evidence="2 3">
    <name type="scientific">Babesia caballi</name>
    <dbReference type="NCBI Taxonomy" id="5871"/>
    <lineage>
        <taxon>Eukaryota</taxon>
        <taxon>Sar</taxon>
        <taxon>Alveolata</taxon>
        <taxon>Apicomplexa</taxon>
        <taxon>Aconoidasida</taxon>
        <taxon>Piroplasmida</taxon>
        <taxon>Babesiidae</taxon>
        <taxon>Babesia</taxon>
    </lineage>
</organism>
<reference evidence="2 3" key="1">
    <citation type="submission" date="2021-06" db="EMBL/GenBank/DDBJ databases">
        <title>Genome sequence of Babesia caballi.</title>
        <authorList>
            <person name="Yamagishi J."/>
            <person name="Kidaka T."/>
            <person name="Ochi A."/>
        </authorList>
    </citation>
    <scope>NUCLEOTIDE SEQUENCE [LARGE SCALE GENOMIC DNA]</scope>
    <source>
        <strain evidence="2">USDA-D6B2</strain>
    </source>
</reference>
<dbReference type="Pfam" id="PF13634">
    <property type="entry name" value="Nucleoporin_FG"/>
    <property type="match status" value="3"/>
</dbReference>
<dbReference type="EMBL" id="BPLF01000001">
    <property type="protein sequence ID" value="GIX61035.1"/>
    <property type="molecule type" value="Genomic_DNA"/>
</dbReference>
<comment type="caution">
    <text evidence="2">The sequence shown here is derived from an EMBL/GenBank/DDBJ whole genome shotgun (WGS) entry which is preliminary data.</text>
</comment>
<dbReference type="InterPro" id="IPR025574">
    <property type="entry name" value="Nucleoporin_FG_rpt"/>
</dbReference>
<dbReference type="Proteomes" id="UP001497744">
    <property type="component" value="Unassembled WGS sequence"/>
</dbReference>
<keyword evidence="3" id="KW-1185">Reference proteome</keyword>
<evidence type="ECO:0000313" key="2">
    <source>
        <dbReference type="EMBL" id="GIX61035.1"/>
    </source>
</evidence>
<gene>
    <name evidence="2" type="ORF">BcabD6B2_04700</name>
</gene>